<keyword evidence="1" id="KW-0812">Transmembrane</keyword>
<feature type="transmembrane region" description="Helical" evidence="1">
    <location>
        <begin position="46"/>
        <end position="69"/>
    </location>
</feature>
<organism evidence="2 3">
    <name type="scientific">Podospora didyma</name>
    <dbReference type="NCBI Taxonomy" id="330526"/>
    <lineage>
        <taxon>Eukaryota</taxon>
        <taxon>Fungi</taxon>
        <taxon>Dikarya</taxon>
        <taxon>Ascomycota</taxon>
        <taxon>Pezizomycotina</taxon>
        <taxon>Sordariomycetes</taxon>
        <taxon>Sordariomycetidae</taxon>
        <taxon>Sordariales</taxon>
        <taxon>Podosporaceae</taxon>
        <taxon>Podospora</taxon>
    </lineage>
</organism>
<proteinExistence type="predicted"/>
<reference evidence="2" key="2">
    <citation type="submission" date="2023-06" db="EMBL/GenBank/DDBJ databases">
        <authorList>
            <consortium name="Lawrence Berkeley National Laboratory"/>
            <person name="Haridas S."/>
            <person name="Hensen N."/>
            <person name="Bonometti L."/>
            <person name="Westerberg I."/>
            <person name="Brannstrom I.O."/>
            <person name="Guillou S."/>
            <person name="Cros-Aarteil S."/>
            <person name="Calhoun S."/>
            <person name="Kuo A."/>
            <person name="Mondo S."/>
            <person name="Pangilinan J."/>
            <person name="Riley R."/>
            <person name="LaButti K."/>
            <person name="Andreopoulos B."/>
            <person name="Lipzen A."/>
            <person name="Chen C."/>
            <person name="Yanf M."/>
            <person name="Daum C."/>
            <person name="Ng V."/>
            <person name="Clum A."/>
            <person name="Steindorff A."/>
            <person name="Ohm R."/>
            <person name="Martin F."/>
            <person name="Silar P."/>
            <person name="Natvig D."/>
            <person name="Lalanne C."/>
            <person name="Gautier V."/>
            <person name="Ament-velasquez S.L."/>
            <person name="Kruys A."/>
            <person name="Hutchinson M.I."/>
            <person name="Powell A.J."/>
            <person name="Barry K."/>
            <person name="Miller A.N."/>
            <person name="Grigoriev I.V."/>
            <person name="Debuchy R."/>
            <person name="Gladieux P."/>
            <person name="Thoren M.H."/>
            <person name="Johannesson H."/>
        </authorList>
    </citation>
    <scope>NUCLEOTIDE SEQUENCE</scope>
    <source>
        <strain evidence="2">CBS 232.78</strain>
    </source>
</reference>
<dbReference type="AlphaFoldDB" id="A0AAE0N6Y2"/>
<evidence type="ECO:0000256" key="1">
    <source>
        <dbReference type="SAM" id="Phobius"/>
    </source>
</evidence>
<name>A0AAE0N6Y2_9PEZI</name>
<dbReference type="EMBL" id="JAULSW010000008">
    <property type="protein sequence ID" value="KAK3372403.1"/>
    <property type="molecule type" value="Genomic_DNA"/>
</dbReference>
<protein>
    <submittedName>
        <fullName evidence="2">Uncharacterized protein</fullName>
    </submittedName>
</protein>
<dbReference type="Proteomes" id="UP001285441">
    <property type="component" value="Unassembled WGS sequence"/>
</dbReference>
<keyword evidence="1" id="KW-0472">Membrane</keyword>
<reference evidence="2" key="1">
    <citation type="journal article" date="2023" name="Mol. Phylogenet. Evol.">
        <title>Genome-scale phylogeny and comparative genomics of the fungal order Sordariales.</title>
        <authorList>
            <person name="Hensen N."/>
            <person name="Bonometti L."/>
            <person name="Westerberg I."/>
            <person name="Brannstrom I.O."/>
            <person name="Guillou S."/>
            <person name="Cros-Aarteil S."/>
            <person name="Calhoun S."/>
            <person name="Haridas S."/>
            <person name="Kuo A."/>
            <person name="Mondo S."/>
            <person name="Pangilinan J."/>
            <person name="Riley R."/>
            <person name="LaButti K."/>
            <person name="Andreopoulos B."/>
            <person name="Lipzen A."/>
            <person name="Chen C."/>
            <person name="Yan M."/>
            <person name="Daum C."/>
            <person name="Ng V."/>
            <person name="Clum A."/>
            <person name="Steindorff A."/>
            <person name="Ohm R.A."/>
            <person name="Martin F."/>
            <person name="Silar P."/>
            <person name="Natvig D.O."/>
            <person name="Lalanne C."/>
            <person name="Gautier V."/>
            <person name="Ament-Velasquez S.L."/>
            <person name="Kruys A."/>
            <person name="Hutchinson M.I."/>
            <person name="Powell A.J."/>
            <person name="Barry K."/>
            <person name="Miller A.N."/>
            <person name="Grigoriev I.V."/>
            <person name="Debuchy R."/>
            <person name="Gladieux P."/>
            <person name="Hiltunen Thoren M."/>
            <person name="Johannesson H."/>
        </authorList>
    </citation>
    <scope>NUCLEOTIDE SEQUENCE</scope>
    <source>
        <strain evidence="2">CBS 232.78</strain>
    </source>
</reference>
<evidence type="ECO:0000313" key="3">
    <source>
        <dbReference type="Proteomes" id="UP001285441"/>
    </source>
</evidence>
<keyword evidence="3" id="KW-1185">Reference proteome</keyword>
<accession>A0AAE0N6Y2</accession>
<feature type="transmembrane region" description="Helical" evidence="1">
    <location>
        <begin position="12"/>
        <end position="34"/>
    </location>
</feature>
<sequence>MLPTNVTAAKQPVTTIIFHLGHFGGTVVLLGLRLGRGGSLGFEAPAAAFAAALAAVLAAAGVGGGIVVVRRYVVVGC</sequence>
<keyword evidence="1" id="KW-1133">Transmembrane helix</keyword>
<gene>
    <name evidence="2" type="ORF">B0H63DRAFT_294174</name>
</gene>
<evidence type="ECO:0000313" key="2">
    <source>
        <dbReference type="EMBL" id="KAK3372403.1"/>
    </source>
</evidence>
<comment type="caution">
    <text evidence="2">The sequence shown here is derived from an EMBL/GenBank/DDBJ whole genome shotgun (WGS) entry which is preliminary data.</text>
</comment>